<sequence>MATTYRDIKADILARITRGALAPGALIPNELELAETYDCARATVNRAMRELAEEGVIERKRKAGTRVRLAPRREARVPIPIVRHEIEATGARYRYSLLSREETTAPDWLRDRLSLLYGARALHLTCLHFADGAPYQYEDRWISLDMLPHAADADFTATGPNEWLVAAIPFSNAEIAFGAVAADADAAAHLACTEATPLFQTERSTWWQGEAITFVRLWFRPGYRLETRY</sequence>
<accession>A0A3A8BAJ5</accession>
<name>A0A3A8BAJ5_9RHOB</name>
<evidence type="ECO:0000256" key="1">
    <source>
        <dbReference type="ARBA" id="ARBA00023015"/>
    </source>
</evidence>
<evidence type="ECO:0000256" key="2">
    <source>
        <dbReference type="ARBA" id="ARBA00023125"/>
    </source>
</evidence>
<dbReference type="PANTHER" id="PTHR44846">
    <property type="entry name" value="MANNOSYL-D-GLYCERATE TRANSPORT/METABOLISM SYSTEM REPRESSOR MNGR-RELATED"/>
    <property type="match status" value="1"/>
</dbReference>
<dbReference type="SMART" id="SM00345">
    <property type="entry name" value="HTH_GNTR"/>
    <property type="match status" value="1"/>
</dbReference>
<dbReference type="SUPFAM" id="SSF46785">
    <property type="entry name" value="Winged helix' DNA-binding domain"/>
    <property type="match status" value="1"/>
</dbReference>
<dbReference type="Pfam" id="PF00392">
    <property type="entry name" value="GntR"/>
    <property type="match status" value="1"/>
</dbReference>
<dbReference type="SMART" id="SM00866">
    <property type="entry name" value="UTRA"/>
    <property type="match status" value="1"/>
</dbReference>
<evidence type="ECO:0000259" key="4">
    <source>
        <dbReference type="PROSITE" id="PS50949"/>
    </source>
</evidence>
<dbReference type="AlphaFoldDB" id="A0A3A8BAJ5"/>
<dbReference type="InterPro" id="IPR036388">
    <property type="entry name" value="WH-like_DNA-bd_sf"/>
</dbReference>
<keyword evidence="1" id="KW-0805">Transcription regulation</keyword>
<dbReference type="PANTHER" id="PTHR44846:SF16">
    <property type="entry name" value="TRANSCRIPTIONAL REGULATOR PHNF-RELATED"/>
    <property type="match status" value="1"/>
</dbReference>
<dbReference type="InterPro" id="IPR011663">
    <property type="entry name" value="UTRA"/>
</dbReference>
<proteinExistence type="predicted"/>
<feature type="domain" description="HTH gntR-type" evidence="4">
    <location>
        <begin position="2"/>
        <end position="70"/>
    </location>
</feature>
<reference evidence="5 6" key="1">
    <citation type="submission" date="2018-09" db="EMBL/GenBank/DDBJ databases">
        <title>Roseovarius spongiae sp. nov., isolated from a marine sponge.</title>
        <authorList>
            <person name="Zhuang L."/>
            <person name="Luo L."/>
        </authorList>
    </citation>
    <scope>NUCLEOTIDE SEQUENCE [LARGE SCALE GENOMIC DNA]</scope>
    <source>
        <strain evidence="5 6">HN-E21</strain>
    </source>
</reference>
<dbReference type="PROSITE" id="PS50949">
    <property type="entry name" value="HTH_GNTR"/>
    <property type="match status" value="1"/>
</dbReference>
<keyword evidence="2" id="KW-0238">DNA-binding</keyword>
<evidence type="ECO:0000256" key="3">
    <source>
        <dbReference type="ARBA" id="ARBA00023163"/>
    </source>
</evidence>
<dbReference type="RefSeq" id="WP_121163138.1">
    <property type="nucleotide sequence ID" value="NZ_RAPE01000001.1"/>
</dbReference>
<dbReference type="Gene3D" id="3.40.1410.10">
    <property type="entry name" value="Chorismate lyase-like"/>
    <property type="match status" value="1"/>
</dbReference>
<dbReference type="CDD" id="cd07377">
    <property type="entry name" value="WHTH_GntR"/>
    <property type="match status" value="1"/>
</dbReference>
<keyword evidence="3" id="KW-0804">Transcription</keyword>
<dbReference type="InterPro" id="IPR050679">
    <property type="entry name" value="Bact_HTH_transcr_reg"/>
</dbReference>
<comment type="caution">
    <text evidence="5">The sequence shown here is derived from an EMBL/GenBank/DDBJ whole genome shotgun (WGS) entry which is preliminary data.</text>
</comment>
<protein>
    <submittedName>
        <fullName evidence="5">UTRA domain-containing protein</fullName>
    </submittedName>
</protein>
<dbReference type="PRINTS" id="PR00035">
    <property type="entry name" value="HTHGNTR"/>
</dbReference>
<dbReference type="GO" id="GO:0003677">
    <property type="term" value="F:DNA binding"/>
    <property type="evidence" value="ECO:0007669"/>
    <property type="project" value="UniProtKB-KW"/>
</dbReference>
<dbReference type="Gene3D" id="1.10.10.10">
    <property type="entry name" value="Winged helix-like DNA-binding domain superfamily/Winged helix DNA-binding domain"/>
    <property type="match status" value="1"/>
</dbReference>
<gene>
    <name evidence="5" type="ORF">D6850_01040</name>
</gene>
<dbReference type="InterPro" id="IPR000524">
    <property type="entry name" value="Tscrpt_reg_HTH_GntR"/>
</dbReference>
<keyword evidence="6" id="KW-1185">Reference proteome</keyword>
<dbReference type="EMBL" id="RAPE01000001">
    <property type="protein sequence ID" value="RKF16184.1"/>
    <property type="molecule type" value="Genomic_DNA"/>
</dbReference>
<evidence type="ECO:0000313" key="5">
    <source>
        <dbReference type="EMBL" id="RKF16184.1"/>
    </source>
</evidence>
<dbReference type="SUPFAM" id="SSF64288">
    <property type="entry name" value="Chorismate lyase-like"/>
    <property type="match status" value="1"/>
</dbReference>
<organism evidence="5 6">
    <name type="scientific">Roseovarius spongiae</name>
    <dbReference type="NCBI Taxonomy" id="2320272"/>
    <lineage>
        <taxon>Bacteria</taxon>
        <taxon>Pseudomonadati</taxon>
        <taxon>Pseudomonadota</taxon>
        <taxon>Alphaproteobacteria</taxon>
        <taxon>Rhodobacterales</taxon>
        <taxon>Roseobacteraceae</taxon>
        <taxon>Roseovarius</taxon>
    </lineage>
</organism>
<dbReference type="InterPro" id="IPR028978">
    <property type="entry name" value="Chorismate_lyase_/UTRA_dom_sf"/>
</dbReference>
<dbReference type="InterPro" id="IPR036390">
    <property type="entry name" value="WH_DNA-bd_sf"/>
</dbReference>
<dbReference type="OrthoDB" id="9808698at2"/>
<evidence type="ECO:0000313" key="6">
    <source>
        <dbReference type="Proteomes" id="UP000281128"/>
    </source>
</evidence>
<dbReference type="Pfam" id="PF07702">
    <property type="entry name" value="UTRA"/>
    <property type="match status" value="1"/>
</dbReference>
<dbReference type="GO" id="GO:0003700">
    <property type="term" value="F:DNA-binding transcription factor activity"/>
    <property type="evidence" value="ECO:0007669"/>
    <property type="project" value="InterPro"/>
</dbReference>
<dbReference type="Proteomes" id="UP000281128">
    <property type="component" value="Unassembled WGS sequence"/>
</dbReference>